<feature type="domain" description="Peptidase M16 N-terminal" evidence="1">
    <location>
        <begin position="42"/>
        <end position="162"/>
    </location>
</feature>
<gene>
    <name evidence="3" type="ORF">E6K81_03105</name>
</gene>
<dbReference type="PANTHER" id="PTHR11851:SF224">
    <property type="entry name" value="PROCESSING PROTEASE"/>
    <property type="match status" value="1"/>
</dbReference>
<feature type="domain" description="Peptidase M16 N-terminal" evidence="1">
    <location>
        <begin position="502"/>
        <end position="609"/>
    </location>
</feature>
<organism evidence="3 4">
    <name type="scientific">Eiseniibacteriota bacterium</name>
    <dbReference type="NCBI Taxonomy" id="2212470"/>
    <lineage>
        <taxon>Bacteria</taxon>
        <taxon>Candidatus Eiseniibacteriota</taxon>
    </lineage>
</organism>
<sequence>MLALAVVALSGGGCSSSMGGGGSAPEIKLPFEHYTLANGLGVILRKDSRLPIVAVNLWYHVGPAKEGVGRTGFAHLFEHMMFQGSGHVPPDMHFRLLEGAGASNVNGTTGLDRTNYLEDLPSNQLELALWLESDRMGFLLDRLDQSMLSNQQDVVRNERRQSIENAPYGLGEEEVAHQLFPAGHPYHAWVIGSHADIQAAKLDDVRDFFQRYYTPNNATLAVVGDIDVDSTKALIAKYFGTLPSGPKVERVEVVTPPITQERRKVMTDQVELPRVYLSWLTPSYYQPGDAEADVAAHILGGGKASRLYKALVYDQKIAQDVSASQQSAELTSMFEIVATARPGHTAEQLEAAIQTQLDSLTKDGPTAVELEGARTVIVTGLLTSLERLGTLADRYNQYLHYTGDPGYLNHDLARYAAVTPAAVRSFAARYLGHDQRVVVQVLPGLKELPPAPPTPVPAKNVASTVQSAEPWRNQMPKPKALAATPLPAAKRFQLPNGLAVYLVESHSLPVVTAQFAVRAGSSSDPPGAPGLAGYMLAMLDEGAGKRDALGIARDLEALGTGVGSDMGRDGCSLSMRMLKRNAAPALGILADIARVPTFPDAEVERVRTQRLTSLLQDRDDPNRAAYKIMWRDLYGPDHPYGHMVIGTEPGLKQATRAELESLHQSVFRPDNAALVLAGDLTESEARTLATAAFGDWKPAGAAAAPRQAPMAPARERVLIADKPGTPQTTLLVAQIGVARSDPDFETLDAMNQVLGGLFSSRINMNLREAHGYTYGAFSALQEYRDPAPFTIGADVRTDVTGASVKEIMKEADGMVNGPVTADELSRAKESIARTLPAYFQSSASTANTVGQLFLLDLPPDYYEGLPKRLEAITADQVAAAAKRHLKPGEMKIIAVGDRAKIEPQLAALKLGPMGYRTLEGEPVSGSQKVKLPVP</sequence>
<evidence type="ECO:0000259" key="1">
    <source>
        <dbReference type="Pfam" id="PF00675"/>
    </source>
</evidence>
<dbReference type="InterPro" id="IPR050361">
    <property type="entry name" value="MPP/UQCRC_Complex"/>
</dbReference>
<dbReference type="InterPro" id="IPR011249">
    <property type="entry name" value="Metalloenz_LuxS/M16"/>
</dbReference>
<dbReference type="GO" id="GO:0046872">
    <property type="term" value="F:metal ion binding"/>
    <property type="evidence" value="ECO:0007669"/>
    <property type="project" value="InterPro"/>
</dbReference>
<reference evidence="3 4" key="1">
    <citation type="journal article" date="2019" name="Nat. Microbiol.">
        <title>Mediterranean grassland soil C-N compound turnover is dependent on rainfall and depth, and is mediated by genomically divergent microorganisms.</title>
        <authorList>
            <person name="Diamond S."/>
            <person name="Andeer P.F."/>
            <person name="Li Z."/>
            <person name="Crits-Christoph A."/>
            <person name="Burstein D."/>
            <person name="Anantharaman K."/>
            <person name="Lane K.R."/>
            <person name="Thomas B.C."/>
            <person name="Pan C."/>
            <person name="Northen T.R."/>
            <person name="Banfield J.F."/>
        </authorList>
    </citation>
    <scope>NUCLEOTIDE SEQUENCE [LARGE SCALE GENOMIC DNA]</scope>
    <source>
        <strain evidence="3">WS_11</strain>
    </source>
</reference>
<evidence type="ECO:0000313" key="4">
    <source>
        <dbReference type="Proteomes" id="UP000319771"/>
    </source>
</evidence>
<feature type="domain" description="Peptidase M16 C-terminal" evidence="2">
    <location>
        <begin position="202"/>
        <end position="375"/>
    </location>
</feature>
<dbReference type="PANTHER" id="PTHR11851">
    <property type="entry name" value="METALLOPROTEASE"/>
    <property type="match status" value="1"/>
</dbReference>
<proteinExistence type="predicted"/>
<dbReference type="SUPFAM" id="SSF63411">
    <property type="entry name" value="LuxS/MPP-like metallohydrolase"/>
    <property type="match status" value="4"/>
</dbReference>
<protein>
    <submittedName>
        <fullName evidence="3">Insulinase family protein</fullName>
    </submittedName>
</protein>
<dbReference type="EMBL" id="VBPB01000045">
    <property type="protein sequence ID" value="TMQ73752.1"/>
    <property type="molecule type" value="Genomic_DNA"/>
</dbReference>
<dbReference type="InterPro" id="IPR011765">
    <property type="entry name" value="Pept_M16_N"/>
</dbReference>
<accession>A0A538UCY3</accession>
<dbReference type="Pfam" id="PF00675">
    <property type="entry name" value="Peptidase_M16"/>
    <property type="match status" value="2"/>
</dbReference>
<comment type="caution">
    <text evidence="3">The sequence shown here is derived from an EMBL/GenBank/DDBJ whole genome shotgun (WGS) entry which is preliminary data.</text>
</comment>
<feature type="domain" description="Peptidase M16 C-terminal" evidence="2">
    <location>
        <begin position="654"/>
        <end position="830"/>
    </location>
</feature>
<name>A0A538UCY3_UNCEI</name>
<evidence type="ECO:0000259" key="2">
    <source>
        <dbReference type="Pfam" id="PF05193"/>
    </source>
</evidence>
<dbReference type="Gene3D" id="3.30.830.10">
    <property type="entry name" value="Metalloenzyme, LuxS/M16 peptidase-like"/>
    <property type="match status" value="4"/>
</dbReference>
<dbReference type="InterPro" id="IPR007863">
    <property type="entry name" value="Peptidase_M16_C"/>
</dbReference>
<dbReference type="Pfam" id="PF05193">
    <property type="entry name" value="Peptidase_M16_C"/>
    <property type="match status" value="2"/>
</dbReference>
<dbReference type="Proteomes" id="UP000319771">
    <property type="component" value="Unassembled WGS sequence"/>
</dbReference>
<evidence type="ECO:0000313" key="3">
    <source>
        <dbReference type="EMBL" id="TMQ73752.1"/>
    </source>
</evidence>
<dbReference type="AlphaFoldDB" id="A0A538UCY3"/>